<feature type="domain" description="Condensation" evidence="1">
    <location>
        <begin position="8"/>
        <end position="415"/>
    </location>
</feature>
<evidence type="ECO:0000313" key="2">
    <source>
        <dbReference type="EMBL" id="RSM61933.1"/>
    </source>
</evidence>
<comment type="caution">
    <text evidence="2">The sequence shown here is derived from an EMBL/GenBank/DDBJ whole genome shotgun (WGS) entry which is preliminary data.</text>
</comment>
<dbReference type="Gene3D" id="3.30.559.10">
    <property type="entry name" value="Chloramphenicol acetyltransferase-like domain"/>
    <property type="match status" value="1"/>
</dbReference>
<dbReference type="PANTHER" id="PTHR45527:SF1">
    <property type="entry name" value="FATTY ACID SYNTHASE"/>
    <property type="match status" value="1"/>
</dbReference>
<evidence type="ECO:0000313" key="3">
    <source>
        <dbReference type="Proteomes" id="UP000287547"/>
    </source>
</evidence>
<dbReference type="InterPro" id="IPR001242">
    <property type="entry name" value="Condensation_dom"/>
</dbReference>
<dbReference type="AlphaFoldDB" id="A0A428Y2W9"/>
<dbReference type="GO" id="GO:0003824">
    <property type="term" value="F:catalytic activity"/>
    <property type="evidence" value="ECO:0007669"/>
    <property type="project" value="InterPro"/>
</dbReference>
<dbReference type="PANTHER" id="PTHR45527">
    <property type="entry name" value="NONRIBOSOMAL PEPTIDE SYNTHETASE"/>
    <property type="match status" value="1"/>
</dbReference>
<dbReference type="GO" id="GO:0008610">
    <property type="term" value="P:lipid biosynthetic process"/>
    <property type="evidence" value="ECO:0007669"/>
    <property type="project" value="UniProtKB-ARBA"/>
</dbReference>
<dbReference type="SUPFAM" id="SSF52777">
    <property type="entry name" value="CoA-dependent acyltransferases"/>
    <property type="match status" value="2"/>
</dbReference>
<dbReference type="GO" id="GO:0031177">
    <property type="term" value="F:phosphopantetheine binding"/>
    <property type="evidence" value="ECO:0007669"/>
    <property type="project" value="TreeGrafter"/>
</dbReference>
<proteinExistence type="predicted"/>
<dbReference type="Pfam" id="PF00668">
    <property type="entry name" value="Condensation"/>
    <property type="match status" value="1"/>
</dbReference>
<dbReference type="EMBL" id="QHKI01000111">
    <property type="protein sequence ID" value="RSM61933.1"/>
    <property type="molecule type" value="Genomic_DNA"/>
</dbReference>
<dbReference type="OrthoDB" id="2472181at2"/>
<name>A0A428Y2W9_KIBAR</name>
<dbReference type="Gene3D" id="3.30.559.30">
    <property type="entry name" value="Nonribosomal peptide synthetase, condensation domain"/>
    <property type="match status" value="1"/>
</dbReference>
<protein>
    <recommendedName>
        <fullName evidence="1">Condensation domain-containing protein</fullName>
    </recommendedName>
</protein>
<reference evidence="2 3" key="1">
    <citation type="submission" date="2018-05" db="EMBL/GenBank/DDBJ databases">
        <title>Evolution of GPA BGCs.</title>
        <authorList>
            <person name="Waglechner N."/>
            <person name="Wright G.D."/>
        </authorList>
    </citation>
    <scope>NUCLEOTIDE SEQUENCE [LARGE SCALE GENOMIC DNA]</scope>
    <source>
        <strain evidence="2 3">A82846</strain>
    </source>
</reference>
<evidence type="ECO:0000259" key="1">
    <source>
        <dbReference type="Pfam" id="PF00668"/>
    </source>
</evidence>
<dbReference type="GO" id="GO:0044550">
    <property type="term" value="P:secondary metabolite biosynthetic process"/>
    <property type="evidence" value="ECO:0007669"/>
    <property type="project" value="TreeGrafter"/>
</dbReference>
<dbReference type="GO" id="GO:0043041">
    <property type="term" value="P:amino acid activation for nonribosomal peptide biosynthetic process"/>
    <property type="evidence" value="ECO:0007669"/>
    <property type="project" value="TreeGrafter"/>
</dbReference>
<dbReference type="Proteomes" id="UP000287547">
    <property type="component" value="Unassembled WGS sequence"/>
</dbReference>
<accession>A0A428Y2W9</accession>
<organism evidence="2 3">
    <name type="scientific">Kibdelosporangium aridum</name>
    <dbReference type="NCBI Taxonomy" id="2030"/>
    <lineage>
        <taxon>Bacteria</taxon>
        <taxon>Bacillati</taxon>
        <taxon>Actinomycetota</taxon>
        <taxon>Actinomycetes</taxon>
        <taxon>Pseudonocardiales</taxon>
        <taxon>Pseudonocardiaceae</taxon>
        <taxon>Kibdelosporangium</taxon>
    </lineage>
</organism>
<gene>
    <name evidence="2" type="ORF">DMH04_53545</name>
</gene>
<dbReference type="GO" id="GO:0005737">
    <property type="term" value="C:cytoplasm"/>
    <property type="evidence" value="ECO:0007669"/>
    <property type="project" value="TreeGrafter"/>
</dbReference>
<sequence>MTRSTVDRMPLTAGQQLVWLAQRLAPASPLYNAAECVEIHGQLDVSSFEHAVRVAVAEADALNVCVVEEQGRTTQVHRSATDWKFPVIDLSGDSDPLTAARGWMATDLAEPVDMTTEPLFGHALFVLGPGRHLWYHRCHHIALDGYGFFLVAQRVAQVYTAPDSAGRWFGALRSVVEADHAYQRSEQRELDSKFWQARYADHPPALSFTDRIAAPSGRILRRSALLPEDVATGLSQAARRGGVSWPKLVFAVVARQVHRRTGANEIVLGSCLMGRLGSLAARTPAMIANIVPVRVLVRAGDDLLTVARSVGQEMRAIKPHTRYRGEHVRRDLRLLGGERRLYGPVVNVLPFDYDLSFGSSRGFAKNLSTGPHGIEDIVINFHVRSNQPPELDLDANPRCYSEAGLEELLGELVTSLVHAARRP</sequence>
<dbReference type="InterPro" id="IPR023213">
    <property type="entry name" value="CAT-like_dom_sf"/>
</dbReference>